<feature type="domain" description="N-acetyltransferase" evidence="1">
    <location>
        <begin position="1"/>
        <end position="173"/>
    </location>
</feature>
<organism evidence="2 3">
    <name type="scientific">Calocera cornea HHB12733</name>
    <dbReference type="NCBI Taxonomy" id="1353952"/>
    <lineage>
        <taxon>Eukaryota</taxon>
        <taxon>Fungi</taxon>
        <taxon>Dikarya</taxon>
        <taxon>Basidiomycota</taxon>
        <taxon>Agaricomycotina</taxon>
        <taxon>Dacrymycetes</taxon>
        <taxon>Dacrymycetales</taxon>
        <taxon>Dacrymycetaceae</taxon>
        <taxon>Calocera</taxon>
    </lineage>
</organism>
<name>A0A165ELH2_9BASI</name>
<dbReference type="AlphaFoldDB" id="A0A165ELH2"/>
<sequence>MRMEVLALIHSGDIWIAEDESQEDEANKIVGLAGWYGPGKMFMDTEEQREAAGVGPFLGMLPKDYAEWFTGYVSDYLPREYQFSTTWLGETTEADHWYLLALAVLPAYQGKGIGQSLLRPRADLALSEGSRVFWHAALPEMVAMYQSWGAKIKGAEVFECMGRQAVVALWILELSSTTAN</sequence>
<dbReference type="EMBL" id="KV424001">
    <property type="protein sequence ID" value="KZT55104.1"/>
    <property type="molecule type" value="Genomic_DNA"/>
</dbReference>
<keyword evidence="3" id="KW-1185">Reference proteome</keyword>
<reference evidence="2 3" key="1">
    <citation type="journal article" date="2016" name="Mol. Biol. Evol.">
        <title>Comparative Genomics of Early-Diverging Mushroom-Forming Fungi Provides Insights into the Origins of Lignocellulose Decay Capabilities.</title>
        <authorList>
            <person name="Nagy L.G."/>
            <person name="Riley R."/>
            <person name="Tritt A."/>
            <person name="Adam C."/>
            <person name="Daum C."/>
            <person name="Floudas D."/>
            <person name="Sun H."/>
            <person name="Yadav J.S."/>
            <person name="Pangilinan J."/>
            <person name="Larsson K.H."/>
            <person name="Matsuura K."/>
            <person name="Barry K."/>
            <person name="Labutti K."/>
            <person name="Kuo R."/>
            <person name="Ohm R.A."/>
            <person name="Bhattacharya S.S."/>
            <person name="Shirouzu T."/>
            <person name="Yoshinaga Y."/>
            <person name="Martin F.M."/>
            <person name="Grigoriev I.V."/>
            <person name="Hibbett D.S."/>
        </authorList>
    </citation>
    <scope>NUCLEOTIDE SEQUENCE [LARGE SCALE GENOMIC DNA]</scope>
    <source>
        <strain evidence="2 3">HHB12733</strain>
    </source>
</reference>
<dbReference type="Pfam" id="PF00583">
    <property type="entry name" value="Acetyltransf_1"/>
    <property type="match status" value="1"/>
</dbReference>
<dbReference type="SUPFAM" id="SSF55729">
    <property type="entry name" value="Acyl-CoA N-acyltransferases (Nat)"/>
    <property type="match status" value="1"/>
</dbReference>
<gene>
    <name evidence="2" type="ORF">CALCODRAFT_437678</name>
</gene>
<dbReference type="InterPro" id="IPR016181">
    <property type="entry name" value="Acyl_CoA_acyltransferase"/>
</dbReference>
<dbReference type="CDD" id="cd04301">
    <property type="entry name" value="NAT_SF"/>
    <property type="match status" value="1"/>
</dbReference>
<protein>
    <recommendedName>
        <fullName evidence="1">N-acetyltransferase domain-containing protein</fullName>
    </recommendedName>
</protein>
<dbReference type="Proteomes" id="UP000076842">
    <property type="component" value="Unassembled WGS sequence"/>
</dbReference>
<dbReference type="GO" id="GO:0016747">
    <property type="term" value="F:acyltransferase activity, transferring groups other than amino-acyl groups"/>
    <property type="evidence" value="ECO:0007669"/>
    <property type="project" value="InterPro"/>
</dbReference>
<dbReference type="STRING" id="1353952.A0A165ELH2"/>
<proteinExistence type="predicted"/>
<dbReference type="OrthoDB" id="61113at2759"/>
<dbReference type="InterPro" id="IPR000182">
    <property type="entry name" value="GNAT_dom"/>
</dbReference>
<accession>A0A165ELH2</accession>
<dbReference type="PROSITE" id="PS51186">
    <property type="entry name" value="GNAT"/>
    <property type="match status" value="1"/>
</dbReference>
<dbReference type="Gene3D" id="3.40.630.30">
    <property type="match status" value="1"/>
</dbReference>
<dbReference type="InParanoid" id="A0A165ELH2"/>
<evidence type="ECO:0000313" key="2">
    <source>
        <dbReference type="EMBL" id="KZT55104.1"/>
    </source>
</evidence>
<evidence type="ECO:0000313" key="3">
    <source>
        <dbReference type="Proteomes" id="UP000076842"/>
    </source>
</evidence>
<evidence type="ECO:0000259" key="1">
    <source>
        <dbReference type="PROSITE" id="PS51186"/>
    </source>
</evidence>